<proteinExistence type="predicted"/>
<evidence type="ECO:0000313" key="3">
    <source>
        <dbReference type="Proteomes" id="UP000289340"/>
    </source>
</evidence>
<comment type="caution">
    <text evidence="2">The sequence shown here is derived from an EMBL/GenBank/DDBJ whole genome shotgun (WGS) entry which is preliminary data.</text>
</comment>
<dbReference type="EMBL" id="QZWG01000010">
    <property type="protein sequence ID" value="RZB86576.1"/>
    <property type="molecule type" value="Genomic_DNA"/>
</dbReference>
<organism evidence="2 3">
    <name type="scientific">Glycine soja</name>
    <name type="common">Wild soybean</name>
    <dbReference type="NCBI Taxonomy" id="3848"/>
    <lineage>
        <taxon>Eukaryota</taxon>
        <taxon>Viridiplantae</taxon>
        <taxon>Streptophyta</taxon>
        <taxon>Embryophyta</taxon>
        <taxon>Tracheophyta</taxon>
        <taxon>Spermatophyta</taxon>
        <taxon>Magnoliopsida</taxon>
        <taxon>eudicotyledons</taxon>
        <taxon>Gunneridae</taxon>
        <taxon>Pentapetalae</taxon>
        <taxon>rosids</taxon>
        <taxon>fabids</taxon>
        <taxon>Fabales</taxon>
        <taxon>Fabaceae</taxon>
        <taxon>Papilionoideae</taxon>
        <taxon>50 kb inversion clade</taxon>
        <taxon>NPAAA clade</taxon>
        <taxon>indigoferoid/millettioid clade</taxon>
        <taxon>Phaseoleae</taxon>
        <taxon>Glycine</taxon>
        <taxon>Glycine subgen. Soja</taxon>
    </lineage>
</organism>
<feature type="region of interest" description="Disordered" evidence="1">
    <location>
        <begin position="83"/>
        <end position="130"/>
    </location>
</feature>
<evidence type="ECO:0000313" key="2">
    <source>
        <dbReference type="EMBL" id="RZB86576.1"/>
    </source>
</evidence>
<dbReference type="AlphaFoldDB" id="A0A445IKI1"/>
<dbReference type="Proteomes" id="UP000289340">
    <property type="component" value="Chromosome 10"/>
</dbReference>
<feature type="compositionally biased region" description="Low complexity" evidence="1">
    <location>
        <begin position="87"/>
        <end position="101"/>
    </location>
</feature>
<name>A0A445IKI1_GLYSO</name>
<protein>
    <submittedName>
        <fullName evidence="2">Uncharacterized protein</fullName>
    </submittedName>
</protein>
<evidence type="ECO:0000256" key="1">
    <source>
        <dbReference type="SAM" id="MobiDB-lite"/>
    </source>
</evidence>
<feature type="region of interest" description="Disordered" evidence="1">
    <location>
        <begin position="1"/>
        <end position="31"/>
    </location>
</feature>
<sequence length="257" mass="28035">MPISPCGSISWDRAHKTPSGPGEAQQGLGVSSSGYGPLSVLQGIAPARHQVDSEKSNRVLGFLALITGLCALRDITSARGWPRAGNRRTATTSRVHVSSSSKKVRALPMTHGRPAGDQVQSQRGGEPDDRRRQIMVIHAPFAIQRRSSPMERRDKLWSFCTFCHPEAASPMIGGDKLWSSAHLSAIQRRSSLMARIDKLWSLCTFCHPEAVGPMTCGEPFGPALFHLLSSSGGGPDDMRGTIWCHTFSPFVIQRRRV</sequence>
<keyword evidence="3" id="KW-1185">Reference proteome</keyword>
<accession>A0A445IKI1</accession>
<reference evidence="2 3" key="1">
    <citation type="submission" date="2018-09" db="EMBL/GenBank/DDBJ databases">
        <title>A high-quality reference genome of wild soybean provides a powerful tool to mine soybean genomes.</title>
        <authorList>
            <person name="Xie M."/>
            <person name="Chung C.Y.L."/>
            <person name="Li M.-W."/>
            <person name="Wong F.-L."/>
            <person name="Chan T.-F."/>
            <person name="Lam H.-M."/>
        </authorList>
    </citation>
    <scope>NUCLEOTIDE SEQUENCE [LARGE SCALE GENOMIC DNA]</scope>
    <source>
        <strain evidence="3">cv. W05</strain>
        <tissue evidence="2">Hypocotyl of etiolated seedlings</tissue>
    </source>
</reference>
<gene>
    <name evidence="2" type="ORF">D0Y65_026576</name>
</gene>